<dbReference type="GO" id="GO:0005524">
    <property type="term" value="F:ATP binding"/>
    <property type="evidence" value="ECO:0007669"/>
    <property type="project" value="InterPro"/>
</dbReference>
<dbReference type="PROSITE" id="PS50011">
    <property type="entry name" value="PROTEIN_KINASE_DOM"/>
    <property type="match status" value="1"/>
</dbReference>
<dbReference type="EMBL" id="LFIV01000035">
    <property type="protein sequence ID" value="KZL74167.1"/>
    <property type="molecule type" value="Genomic_DNA"/>
</dbReference>
<gene>
    <name evidence="3" type="ORF">CT0861_01755</name>
</gene>
<dbReference type="InterPro" id="IPR011009">
    <property type="entry name" value="Kinase-like_dom_sf"/>
</dbReference>
<comment type="caution">
    <text evidence="3">The sequence shown here is derived from an EMBL/GenBank/DDBJ whole genome shotgun (WGS) entry which is preliminary data.</text>
</comment>
<feature type="compositionally biased region" description="Low complexity" evidence="1">
    <location>
        <begin position="367"/>
        <end position="377"/>
    </location>
</feature>
<dbReference type="SUPFAM" id="SSF56112">
    <property type="entry name" value="Protein kinase-like (PK-like)"/>
    <property type="match status" value="1"/>
</dbReference>
<keyword evidence="3" id="KW-0418">Kinase</keyword>
<reference evidence="3 4" key="1">
    <citation type="submission" date="2015-06" db="EMBL/GenBank/DDBJ databases">
        <title>Survival trade-offs in plant roots during colonization by closely related pathogenic and mutualistic fungi.</title>
        <authorList>
            <person name="Hacquard S."/>
            <person name="Kracher B."/>
            <person name="Hiruma K."/>
            <person name="Weinman A."/>
            <person name="Muench P."/>
            <person name="Garrido Oter R."/>
            <person name="Ver Loren van Themaat E."/>
            <person name="Dallerey J.-F."/>
            <person name="Damm U."/>
            <person name="Henrissat B."/>
            <person name="Lespinet O."/>
            <person name="Thon M."/>
            <person name="Kemen E."/>
            <person name="McHardy A.C."/>
            <person name="Schulze-Lefert P."/>
            <person name="O'Connell R.J."/>
        </authorList>
    </citation>
    <scope>NUCLEOTIDE SEQUENCE [LARGE SCALE GENOMIC DNA]</scope>
    <source>
        <strain evidence="3 4">0861</strain>
    </source>
</reference>
<dbReference type="GO" id="GO:0004674">
    <property type="term" value="F:protein serine/threonine kinase activity"/>
    <property type="evidence" value="ECO:0007669"/>
    <property type="project" value="TreeGrafter"/>
</dbReference>
<dbReference type="AlphaFoldDB" id="A0A161YM19"/>
<dbReference type="Pfam" id="PF00069">
    <property type="entry name" value="Pkinase"/>
    <property type="match status" value="1"/>
</dbReference>
<sequence length="519" mass="59080">MATRTDSSRLYEDICRAYGTDKLHGHQEYVPNDVLESMVTANSICNELCRKPKGWVFEALFAEGARRNITERVLCSDSRKVFLVLVLLDLSWDMEKLLDAGLTDSDLPLVKDGHIFKSESDSSRKFTLPKEWSSQIVDQFLDKQWRVLAPVFSASGGHRTFDPRHPLPFEKINDNHKIGARSVVYHAQIRRSHWKASKVSFFFLRILFRQRLICQTESPSCEVILKEFLNRYKEDFEAERENLVSIRLLENNEHITQYLETFSQGDRSYIIFPIAKGGDLEDFWETHRSETRNPRLALWCLEQMRGLAEGLQVLHDFLKQNANCRHGDLKPGNILHFLTNGSDGTLKIADFGISRIHNEATFQRQGKPTTTKSTTPSYEAPEASSDKARSRKYDIWSMGCIFLEFTVWLVHGWEAVQQFNSARTSKTPRQGEGTSWAHFYQGTGATAVVHPEVFQTLAKLKCVPQSAPGTALGELLDTVENHMLKVDVDARFTACQLSNSLGDIVSKARSDGTYLFNCG</sequence>
<accession>A0A161YM19</accession>
<feature type="domain" description="Protein kinase" evidence="2">
    <location>
        <begin position="170"/>
        <end position="505"/>
    </location>
</feature>
<evidence type="ECO:0000313" key="3">
    <source>
        <dbReference type="EMBL" id="KZL74167.1"/>
    </source>
</evidence>
<keyword evidence="3" id="KW-0808">Transferase</keyword>
<dbReference type="SMART" id="SM00220">
    <property type="entry name" value="S_TKc"/>
    <property type="match status" value="1"/>
</dbReference>
<organism evidence="3 4">
    <name type="scientific">Colletotrichum tofieldiae</name>
    <dbReference type="NCBI Taxonomy" id="708197"/>
    <lineage>
        <taxon>Eukaryota</taxon>
        <taxon>Fungi</taxon>
        <taxon>Dikarya</taxon>
        <taxon>Ascomycota</taxon>
        <taxon>Pezizomycotina</taxon>
        <taxon>Sordariomycetes</taxon>
        <taxon>Hypocreomycetidae</taxon>
        <taxon>Glomerellales</taxon>
        <taxon>Glomerellaceae</taxon>
        <taxon>Colletotrichum</taxon>
        <taxon>Colletotrichum spaethianum species complex</taxon>
    </lineage>
</organism>
<dbReference type="CDD" id="cd00180">
    <property type="entry name" value="PKc"/>
    <property type="match status" value="1"/>
</dbReference>
<dbReference type="Proteomes" id="UP000076552">
    <property type="component" value="Unassembled WGS sequence"/>
</dbReference>
<dbReference type="Gene3D" id="1.10.510.10">
    <property type="entry name" value="Transferase(Phosphotransferase) domain 1"/>
    <property type="match status" value="1"/>
</dbReference>
<feature type="region of interest" description="Disordered" evidence="1">
    <location>
        <begin position="362"/>
        <end position="384"/>
    </location>
</feature>
<dbReference type="PANTHER" id="PTHR24359:SF1">
    <property type="entry name" value="INHIBITOR OF NUCLEAR FACTOR KAPPA-B KINASE EPSILON SUBUNIT HOMOLOG 1-RELATED"/>
    <property type="match status" value="1"/>
</dbReference>
<evidence type="ECO:0000256" key="1">
    <source>
        <dbReference type="SAM" id="MobiDB-lite"/>
    </source>
</evidence>
<evidence type="ECO:0000313" key="4">
    <source>
        <dbReference type="Proteomes" id="UP000076552"/>
    </source>
</evidence>
<dbReference type="PANTHER" id="PTHR24359">
    <property type="entry name" value="SERINE/THREONINE-PROTEIN KINASE SBK1"/>
    <property type="match status" value="1"/>
</dbReference>
<protein>
    <submittedName>
        <fullName evidence="3">Protein kinase domain-containing protein</fullName>
    </submittedName>
</protein>
<proteinExistence type="predicted"/>
<dbReference type="STRING" id="708197.A0A161YM19"/>
<dbReference type="InterPro" id="IPR000719">
    <property type="entry name" value="Prot_kinase_dom"/>
</dbReference>
<evidence type="ECO:0000259" key="2">
    <source>
        <dbReference type="PROSITE" id="PS50011"/>
    </source>
</evidence>
<name>A0A161YM19_9PEZI</name>
<keyword evidence="4" id="KW-1185">Reference proteome</keyword>